<dbReference type="RefSeq" id="WP_068884951.1">
    <property type="nucleotide sequence ID" value="NZ_LNTU01000039.1"/>
</dbReference>
<evidence type="ECO:0000256" key="2">
    <source>
        <dbReference type="SAM" id="SignalP"/>
    </source>
</evidence>
<dbReference type="PANTHER" id="PTHR44119:SF4">
    <property type="entry name" value="AEROBIC COBALTOCHELATASE SUBUNIT COBN"/>
    <property type="match status" value="1"/>
</dbReference>
<feature type="region of interest" description="Disordered" evidence="1">
    <location>
        <begin position="1221"/>
        <end position="1243"/>
    </location>
</feature>
<keyword evidence="5" id="KW-1185">Reference proteome</keyword>
<name>A0A135HPR8_9HYPH</name>
<comment type="caution">
    <text evidence="4">The sequence shown here is derived from an EMBL/GenBank/DDBJ whole genome shotgun (WGS) entry which is preliminary data.</text>
</comment>
<dbReference type="Proteomes" id="UP000070107">
    <property type="component" value="Unassembled WGS sequence"/>
</dbReference>
<gene>
    <name evidence="4" type="ORF">ATN84_21110</name>
</gene>
<organism evidence="4 5">
    <name type="scientific">Paramesorhizobium deserti</name>
    <dbReference type="NCBI Taxonomy" id="1494590"/>
    <lineage>
        <taxon>Bacteria</taxon>
        <taxon>Pseudomonadati</taxon>
        <taxon>Pseudomonadota</taxon>
        <taxon>Alphaproteobacteria</taxon>
        <taxon>Hyphomicrobiales</taxon>
        <taxon>Phyllobacteriaceae</taxon>
        <taxon>Paramesorhizobium</taxon>
    </lineage>
</organism>
<dbReference type="CDD" id="cd10150">
    <property type="entry name" value="CobN_like"/>
    <property type="match status" value="1"/>
</dbReference>
<dbReference type="NCBIfam" id="NF004644">
    <property type="entry name" value="PRK05989.2-2"/>
    <property type="match status" value="1"/>
</dbReference>
<dbReference type="InterPro" id="IPR003672">
    <property type="entry name" value="CobN/Mg_chltase"/>
</dbReference>
<evidence type="ECO:0000256" key="1">
    <source>
        <dbReference type="SAM" id="MobiDB-lite"/>
    </source>
</evidence>
<evidence type="ECO:0000313" key="5">
    <source>
        <dbReference type="Proteomes" id="UP000070107"/>
    </source>
</evidence>
<accession>A0A135HPR8</accession>
<feature type="chain" id="PRO_5007465182" evidence="2">
    <location>
        <begin position="21"/>
        <end position="1293"/>
    </location>
</feature>
<evidence type="ECO:0000313" key="4">
    <source>
        <dbReference type="EMBL" id="KXF75170.1"/>
    </source>
</evidence>
<dbReference type="PANTHER" id="PTHR44119">
    <property type="entry name" value="MAGNESIUM-CHELATASE SUBUNIT CHLH, CHLOROPLASTIC"/>
    <property type="match status" value="1"/>
</dbReference>
<sequence length="1293" mass="140454">MRILCLIHLVLVLVVGAAHAQDATHVSRPVVRVVTDSFVLPAKFEALRPIAEEAGVTLESIDVETARTPPDEWLSGADLIVLDVPRPNDRARVEQALGGRLAASAVPAITIGGGRPAWKGIAPREASALIGYYAGGGTENFRNFFAFVRSWKEGGNLDGFAAAERLPATGFYHPVAPHVFQTLDAYLAWGASRWKDATGQVGFVIHQNAVSGMQTGLIDALIARSEAAGLIPLVFWFDGADPEGLTKVARPAKTDAIVNLTHMQNGSARSAEFLDLDIPVIQTVGFREGGLREWAMAASGIPARTAAVFLAGPESWGMIDPIVLTAVEEGAEVPIPAQLDALVGKLKGLVALRRKPAARKHLALLFWNYPAGEKNLAASNLNVPASIEVITARLSRAGYDTAPLSEAEMIAAGQAMLGGLYRTVPLENLIERNLAVTLPVETYERWLATLTPEKRRAFSHWGKPEKHWAVREVNGRPSFIIPAFKRGKLLIMPQMPRAATMGAHYHDTASPPDHLYMAAYLYLHEAFGADAIIHLGTHGTQEWLPGKDRGLAADDDPFLAVGNVPVFYPYIQDNVGEALQARRRGRAVTISHQTPPFAPSGLYDELRDIHHLIHDYAQLDEGAVRDRTAKEIADAAIKANMHADLGWTEEAVRRDFAAFLPVLHDHLHELARTAMPLGLHTFGLPADPDHRLATVMQQLGQPFYDAVGASGDELFVDDFAKLKETAPFATLQKYLRDGADRASLDEPLKGLLSRADTLDANLAAPGEIEALLAGLEGRFIASSAGGDPIRNPDVKSGRNLHAFEQDRIPTKAAYEAGGEAFGQLVEAFRKDHGGTWPTKLAFSLWSSEAVRHLGVTEAQVLHALGLKPVWDDGGRVRTLEIIPVAELGRPRIDVVVQVTSVYRDQFDSFMRLLADAIDRIAALDGSGNPVATNSRRIAAALAAKGVSHAEAQEQARLRIFSNAPGSYGSGLPEMALRSTTWDEDSTLAQRFLDGTRFAFGARAWGISPKGANLLGEQLKGAQAVVMSRSSNLHGVLSTDHPFEFMGGLSLAIRHLDGESPSLYVSDLRNGAPATTPLARFLSDELRVRYLNPHWIEGMKAEGYAGTLAMLNAANNLFGWQVVDPSTVRADQWRAMFDTYVADTRNLGMKDYFEQHNPTAQAQMIERMVEAIRKGYWDAPDATRRQLAERWQELAADHGVDVGEPLTKAFIEQLAAGFGLSASTAEADQSPSGPESNTSPVANASQPIQGQVLEQVPPKGETSDKWRQWLSLLLMLGLVTIGAGWQWRANARRP</sequence>
<evidence type="ECO:0000259" key="3">
    <source>
        <dbReference type="Pfam" id="PF02514"/>
    </source>
</evidence>
<keyword evidence="2" id="KW-0732">Signal</keyword>
<dbReference type="Pfam" id="PF02514">
    <property type="entry name" value="CobN-Mg_chel"/>
    <property type="match status" value="1"/>
</dbReference>
<feature type="domain" description="CobN/magnesium chelatase" evidence="3">
    <location>
        <begin position="131"/>
        <end position="1182"/>
    </location>
</feature>
<dbReference type="EMBL" id="LNTU01000039">
    <property type="protein sequence ID" value="KXF75170.1"/>
    <property type="molecule type" value="Genomic_DNA"/>
</dbReference>
<dbReference type="STRING" id="1494590.ATN84_21110"/>
<proteinExistence type="predicted"/>
<protein>
    <submittedName>
        <fullName evidence="4">Cobalamin biosynthesis protein CobN</fullName>
    </submittedName>
</protein>
<feature type="signal peptide" evidence="2">
    <location>
        <begin position="1"/>
        <end position="20"/>
    </location>
</feature>
<reference evidence="4 5" key="1">
    <citation type="submission" date="2015-11" db="EMBL/GenBank/DDBJ databases">
        <title>Draft genome sequence of Paramesorhizobium deserti A-3-E, a strain highly resistant to diverse beta-lactam antibiotics.</title>
        <authorList>
            <person name="Lv R."/>
            <person name="Yang X."/>
            <person name="Fang N."/>
            <person name="Guo J."/>
            <person name="Luo X."/>
            <person name="Peng F."/>
            <person name="Yang R."/>
            <person name="Cui Y."/>
            <person name="Fang C."/>
            <person name="Song Y."/>
        </authorList>
    </citation>
    <scope>NUCLEOTIDE SEQUENCE [LARGE SCALE GENOMIC DNA]</scope>
    <source>
        <strain evidence="4 5">A-3-E</strain>
    </source>
</reference>